<dbReference type="Pfam" id="PF14871">
    <property type="entry name" value="GHL6"/>
    <property type="match status" value="1"/>
</dbReference>
<name>X0Z548_9ZZZZ</name>
<dbReference type="InterPro" id="IPR028212">
    <property type="entry name" value="GHL6"/>
</dbReference>
<feature type="non-terminal residue" evidence="1">
    <location>
        <position position="1"/>
    </location>
</feature>
<dbReference type="InterPro" id="IPR017853">
    <property type="entry name" value="GH"/>
</dbReference>
<sequence length="236" mass="27535">NHLMLNAAGIIASYPTKLPFHFQSPYLKGDSLQDILDACHAAAIRVTARTDFSKVRRPIYEEHPEWAYISPQGQIVDYNGDVHVCINGDYQQKYALKIIEELITTHDFDGIFFNMAGYQTRDYSGNYYGICQCESCQKKFHDMFGLALPKVEDMDDPVYRKYLVFKRRTLTAYHEKVYRFILDLRPDMCIHNHYEFRRGVVRQESNTSVDRPLPRWQYSGSSNTKWAVSSYPTMIS</sequence>
<proteinExistence type="predicted"/>
<dbReference type="SUPFAM" id="SSF51445">
    <property type="entry name" value="(Trans)glycosidases"/>
    <property type="match status" value="1"/>
</dbReference>
<dbReference type="AlphaFoldDB" id="X0Z548"/>
<gene>
    <name evidence="1" type="ORF">S01H1_76340</name>
</gene>
<comment type="caution">
    <text evidence="1">The sequence shown here is derived from an EMBL/GenBank/DDBJ whole genome shotgun (WGS) entry which is preliminary data.</text>
</comment>
<dbReference type="EMBL" id="BARS01051227">
    <property type="protein sequence ID" value="GAG53522.1"/>
    <property type="molecule type" value="Genomic_DNA"/>
</dbReference>
<feature type="non-terminal residue" evidence="1">
    <location>
        <position position="236"/>
    </location>
</feature>
<evidence type="ECO:0000313" key="1">
    <source>
        <dbReference type="EMBL" id="GAG53522.1"/>
    </source>
</evidence>
<protein>
    <submittedName>
        <fullName evidence="1">Uncharacterized protein</fullName>
    </submittedName>
</protein>
<accession>X0Z548</accession>
<reference evidence="1" key="1">
    <citation type="journal article" date="2014" name="Front. Microbiol.">
        <title>High frequency of phylogenetically diverse reductive dehalogenase-homologous genes in deep subseafloor sedimentary metagenomes.</title>
        <authorList>
            <person name="Kawai M."/>
            <person name="Futagami T."/>
            <person name="Toyoda A."/>
            <person name="Takaki Y."/>
            <person name="Nishi S."/>
            <person name="Hori S."/>
            <person name="Arai W."/>
            <person name="Tsubouchi T."/>
            <person name="Morono Y."/>
            <person name="Uchiyama I."/>
            <person name="Ito T."/>
            <person name="Fujiyama A."/>
            <person name="Inagaki F."/>
            <person name="Takami H."/>
        </authorList>
    </citation>
    <scope>NUCLEOTIDE SEQUENCE</scope>
    <source>
        <strain evidence="1">Expedition CK06-06</strain>
    </source>
</reference>
<organism evidence="1">
    <name type="scientific">marine sediment metagenome</name>
    <dbReference type="NCBI Taxonomy" id="412755"/>
    <lineage>
        <taxon>unclassified sequences</taxon>
        <taxon>metagenomes</taxon>
        <taxon>ecological metagenomes</taxon>
    </lineage>
</organism>
<dbReference type="Gene3D" id="3.20.20.80">
    <property type="entry name" value="Glycosidases"/>
    <property type="match status" value="1"/>
</dbReference>